<sequence>MTLKSLNDYTFHSKPGMVTRPGLEIFDSGDDSNAAYEDDDSDISFERKYNSAPSKSRRPRPVFRLLNRERPMKQSTGTMRIDRKNQLQS</sequence>
<dbReference type="RefSeq" id="XP_002778588.1">
    <property type="nucleotide sequence ID" value="XM_002778542.1"/>
</dbReference>
<dbReference type="InParanoid" id="C5KYQ9"/>
<gene>
    <name evidence="2" type="ORF">Pmar_PMAR028797</name>
</gene>
<protein>
    <submittedName>
        <fullName evidence="2">Uncharacterized protein</fullName>
    </submittedName>
</protein>
<feature type="region of interest" description="Disordered" evidence="1">
    <location>
        <begin position="1"/>
        <end position="89"/>
    </location>
</feature>
<dbReference type="Proteomes" id="UP000007800">
    <property type="component" value="Unassembled WGS sequence"/>
</dbReference>
<evidence type="ECO:0000256" key="1">
    <source>
        <dbReference type="SAM" id="MobiDB-lite"/>
    </source>
</evidence>
<dbReference type="GeneID" id="9038144"/>
<feature type="non-terminal residue" evidence="2">
    <location>
        <position position="89"/>
    </location>
</feature>
<name>C5KYQ9_PERM5</name>
<dbReference type="AlphaFoldDB" id="C5KYQ9"/>
<feature type="compositionally biased region" description="Basic and acidic residues" evidence="1">
    <location>
        <begin position="80"/>
        <end position="89"/>
    </location>
</feature>
<feature type="compositionally biased region" description="Polar residues" evidence="1">
    <location>
        <begin position="1"/>
        <end position="10"/>
    </location>
</feature>
<evidence type="ECO:0000313" key="3">
    <source>
        <dbReference type="Proteomes" id="UP000007800"/>
    </source>
</evidence>
<dbReference type="EMBL" id="GG677516">
    <property type="protein sequence ID" value="EER10383.1"/>
    <property type="molecule type" value="Genomic_DNA"/>
</dbReference>
<organism evidence="3">
    <name type="scientific">Perkinsus marinus (strain ATCC 50983 / TXsc)</name>
    <dbReference type="NCBI Taxonomy" id="423536"/>
    <lineage>
        <taxon>Eukaryota</taxon>
        <taxon>Sar</taxon>
        <taxon>Alveolata</taxon>
        <taxon>Perkinsozoa</taxon>
        <taxon>Perkinsea</taxon>
        <taxon>Perkinsida</taxon>
        <taxon>Perkinsidae</taxon>
        <taxon>Perkinsus</taxon>
    </lineage>
</organism>
<accession>C5KYQ9</accession>
<reference evidence="2 3" key="1">
    <citation type="submission" date="2008-07" db="EMBL/GenBank/DDBJ databases">
        <authorList>
            <person name="El-Sayed N."/>
            <person name="Caler E."/>
            <person name="Inman J."/>
            <person name="Amedeo P."/>
            <person name="Hass B."/>
            <person name="Wortman J."/>
        </authorList>
    </citation>
    <scope>NUCLEOTIDE SEQUENCE [LARGE SCALE GENOMIC DNA]</scope>
    <source>
        <strain evidence="3">ATCC 50983 / TXsc</strain>
    </source>
</reference>
<keyword evidence="3" id="KW-1185">Reference proteome</keyword>
<evidence type="ECO:0000313" key="2">
    <source>
        <dbReference type="EMBL" id="EER10383.1"/>
    </source>
</evidence>
<dbReference type="OrthoDB" id="273257at2759"/>
<proteinExistence type="predicted"/>